<feature type="compositionally biased region" description="Polar residues" evidence="1">
    <location>
        <begin position="83"/>
        <end position="98"/>
    </location>
</feature>
<evidence type="ECO:0000313" key="2">
    <source>
        <dbReference type="EMBL" id="GAA1779259.1"/>
    </source>
</evidence>
<dbReference type="Proteomes" id="UP001499938">
    <property type="component" value="Unassembled WGS sequence"/>
</dbReference>
<dbReference type="RefSeq" id="WP_344079641.1">
    <property type="nucleotide sequence ID" value="NZ_BAAAPO010000001.1"/>
</dbReference>
<evidence type="ECO:0000313" key="3">
    <source>
        <dbReference type="Proteomes" id="UP001499938"/>
    </source>
</evidence>
<evidence type="ECO:0000256" key="1">
    <source>
        <dbReference type="SAM" id="MobiDB-lite"/>
    </source>
</evidence>
<accession>A0ABN2L8N1</accession>
<proteinExistence type="predicted"/>
<name>A0ABN2L8N1_9MICO</name>
<feature type="region of interest" description="Disordered" evidence="1">
    <location>
        <begin position="24"/>
        <end position="45"/>
    </location>
</feature>
<keyword evidence="3" id="KW-1185">Reference proteome</keyword>
<organism evidence="2 3">
    <name type="scientific">Nostocoides veronense</name>
    <dbReference type="NCBI Taxonomy" id="330836"/>
    <lineage>
        <taxon>Bacteria</taxon>
        <taxon>Bacillati</taxon>
        <taxon>Actinomycetota</taxon>
        <taxon>Actinomycetes</taxon>
        <taxon>Micrococcales</taxon>
        <taxon>Intrasporangiaceae</taxon>
        <taxon>Nostocoides</taxon>
    </lineage>
</organism>
<gene>
    <name evidence="2" type="ORF">GCM10009811_00840</name>
</gene>
<sequence length="399" mass="41427">MNTPTDNDLETMIRAGLRRHAADAPTDLGAPLPSSGEVTADSDLPTHSHSRLRWLAPAAAAAVALAVPGGILVRNLLSDGSATVASPSTSTLAQQNPTRDPAARPAGIPADWRSESYAGVQVWVPPTWGWGGAPARFDWNGGESIDCASWRAYTRPGSSAYEQMSADLPYVGRPVMMTDACAGAGGGHPSVDAVIFGAVAIEPGTETYSDGMVRETRNVGSVGVTVFSKDAALRAQILDSASEVSVDANGCPTVAPDVGKHSTWSATGEATGMSVCAYDQSDRLLFSTTSSPAAAATYAAATTKGEPLGEGRTAAPAKEYDRVFIRVTLASGQGRFDHFSPSDGQYVVRDAAGRLVTVAATEANVAPWAKNNGAVKAYVAGGSWSDSAPWQRWFRGILG</sequence>
<protein>
    <submittedName>
        <fullName evidence="2">Uncharacterized protein</fullName>
    </submittedName>
</protein>
<reference evidence="2 3" key="1">
    <citation type="journal article" date="2019" name="Int. J. Syst. Evol. Microbiol.">
        <title>The Global Catalogue of Microorganisms (GCM) 10K type strain sequencing project: providing services to taxonomists for standard genome sequencing and annotation.</title>
        <authorList>
            <consortium name="The Broad Institute Genomics Platform"/>
            <consortium name="The Broad Institute Genome Sequencing Center for Infectious Disease"/>
            <person name="Wu L."/>
            <person name="Ma J."/>
        </authorList>
    </citation>
    <scope>NUCLEOTIDE SEQUENCE [LARGE SCALE GENOMIC DNA]</scope>
    <source>
        <strain evidence="2 3">JCM 15592</strain>
    </source>
</reference>
<comment type="caution">
    <text evidence="2">The sequence shown here is derived from an EMBL/GenBank/DDBJ whole genome shotgun (WGS) entry which is preliminary data.</text>
</comment>
<feature type="region of interest" description="Disordered" evidence="1">
    <location>
        <begin position="83"/>
        <end position="108"/>
    </location>
</feature>
<dbReference type="EMBL" id="BAAAPO010000001">
    <property type="protein sequence ID" value="GAA1779259.1"/>
    <property type="molecule type" value="Genomic_DNA"/>
</dbReference>